<dbReference type="AlphaFoldDB" id="A0AAV2R0Z7"/>
<dbReference type="PROSITE" id="PS00135">
    <property type="entry name" value="TRYPSIN_SER"/>
    <property type="match status" value="1"/>
</dbReference>
<comment type="caution">
    <text evidence="4">The sequence shown here is derived from an EMBL/GenBank/DDBJ whole genome shotgun (WGS) entry which is preliminary data.</text>
</comment>
<dbReference type="GO" id="GO:0006508">
    <property type="term" value="P:proteolysis"/>
    <property type="evidence" value="ECO:0007669"/>
    <property type="project" value="UniProtKB-KW"/>
</dbReference>
<keyword evidence="5" id="KW-1185">Reference proteome</keyword>
<evidence type="ECO:0000313" key="4">
    <source>
        <dbReference type="EMBL" id="CAL4108099.1"/>
    </source>
</evidence>
<dbReference type="CDD" id="cd00190">
    <property type="entry name" value="Tryp_SPc"/>
    <property type="match status" value="1"/>
</dbReference>
<reference evidence="4 5" key="1">
    <citation type="submission" date="2024-05" db="EMBL/GenBank/DDBJ databases">
        <authorList>
            <person name="Wallberg A."/>
        </authorList>
    </citation>
    <scope>NUCLEOTIDE SEQUENCE [LARGE SCALE GENOMIC DNA]</scope>
</reference>
<gene>
    <name evidence="4" type="ORF">MNOR_LOCUS18713</name>
</gene>
<dbReference type="SMART" id="SM00020">
    <property type="entry name" value="Tryp_SPc"/>
    <property type="match status" value="1"/>
</dbReference>
<keyword evidence="2" id="KW-0645">Protease</keyword>
<accession>A0AAV2R0Z7</accession>
<dbReference type="InterPro" id="IPR018114">
    <property type="entry name" value="TRYPSIN_HIS"/>
</dbReference>
<feature type="non-terminal residue" evidence="4">
    <location>
        <position position="419"/>
    </location>
</feature>
<dbReference type="SUPFAM" id="SSF50494">
    <property type="entry name" value="Trypsin-like serine proteases"/>
    <property type="match status" value="1"/>
</dbReference>
<organism evidence="4 5">
    <name type="scientific">Meganyctiphanes norvegica</name>
    <name type="common">Northern krill</name>
    <name type="synonym">Thysanopoda norvegica</name>
    <dbReference type="NCBI Taxonomy" id="48144"/>
    <lineage>
        <taxon>Eukaryota</taxon>
        <taxon>Metazoa</taxon>
        <taxon>Ecdysozoa</taxon>
        <taxon>Arthropoda</taxon>
        <taxon>Crustacea</taxon>
        <taxon>Multicrustacea</taxon>
        <taxon>Malacostraca</taxon>
        <taxon>Eumalacostraca</taxon>
        <taxon>Eucarida</taxon>
        <taxon>Euphausiacea</taxon>
        <taxon>Euphausiidae</taxon>
        <taxon>Meganyctiphanes</taxon>
    </lineage>
</organism>
<dbReference type="InterPro" id="IPR001314">
    <property type="entry name" value="Peptidase_S1A"/>
</dbReference>
<evidence type="ECO:0000256" key="1">
    <source>
        <dbReference type="ARBA" id="ARBA00023157"/>
    </source>
</evidence>
<dbReference type="PANTHER" id="PTHR24253:SF103">
    <property type="entry name" value="TRANSMEMBRANE PROTEASE SERINE 7"/>
    <property type="match status" value="1"/>
</dbReference>
<dbReference type="PRINTS" id="PR00722">
    <property type="entry name" value="CHYMOTRYPSIN"/>
</dbReference>
<dbReference type="PROSITE" id="PS50240">
    <property type="entry name" value="TRYPSIN_DOM"/>
    <property type="match status" value="1"/>
</dbReference>
<keyword evidence="2" id="KW-0378">Hydrolase</keyword>
<dbReference type="InterPro" id="IPR033116">
    <property type="entry name" value="TRYPSIN_SER"/>
</dbReference>
<sequence>MQHGGANILMEFRDGLLHIFFLTSPKNLFIGVLCDSAHAFSDVDKGDKHFRKNAVVVTVLSHGTTHMNLFMLLNPCIQRHRTIATQNNEKCLSKQICACQYKPIRIPPASYAARIVCSINCNEWITIAVCMLIHLSLVIEGVSIRNQFCIVARVGWFREQTFQIDYDCGGTLVSPFFVLTAAHCVYAERQNYFVILGDHDKREVDYHSLTSLQGSVPRGLYRAEEMIQLGDILVPTEQKYTVKRKIIHTLYQESPKYHDLALLELSEPEYVLDIKIIFVCFSGPPYGGDKTKYHLILPHGVRETPNALNKVYVPKVSSLKCNVIFNQEHYKKDLPLGITNDMFCAGEDGKDTCKGDSGGPLVRVVTRGGIACEHELVGVVAFGVGCGEIGVYTRIHKYLPWILGHIMAQGNVNDLNQRT</sequence>
<evidence type="ECO:0000256" key="2">
    <source>
        <dbReference type="RuleBase" id="RU363034"/>
    </source>
</evidence>
<dbReference type="InterPro" id="IPR043504">
    <property type="entry name" value="Peptidase_S1_PA_chymotrypsin"/>
</dbReference>
<dbReference type="EMBL" id="CAXKWB010013538">
    <property type="protein sequence ID" value="CAL4108099.1"/>
    <property type="molecule type" value="Genomic_DNA"/>
</dbReference>
<dbReference type="InterPro" id="IPR009003">
    <property type="entry name" value="Peptidase_S1_PA"/>
</dbReference>
<dbReference type="Gene3D" id="2.40.10.10">
    <property type="entry name" value="Trypsin-like serine proteases"/>
    <property type="match status" value="2"/>
</dbReference>
<dbReference type="Proteomes" id="UP001497623">
    <property type="component" value="Unassembled WGS sequence"/>
</dbReference>
<dbReference type="InterPro" id="IPR001254">
    <property type="entry name" value="Trypsin_dom"/>
</dbReference>
<dbReference type="Pfam" id="PF00089">
    <property type="entry name" value="Trypsin"/>
    <property type="match status" value="2"/>
</dbReference>
<keyword evidence="2" id="KW-0720">Serine protease</keyword>
<name>A0AAV2R0Z7_MEGNR</name>
<dbReference type="PANTHER" id="PTHR24253">
    <property type="entry name" value="TRANSMEMBRANE PROTEASE SERINE"/>
    <property type="match status" value="1"/>
</dbReference>
<feature type="domain" description="Peptidase S1" evidence="3">
    <location>
        <begin position="138"/>
        <end position="407"/>
    </location>
</feature>
<protein>
    <recommendedName>
        <fullName evidence="3">Peptidase S1 domain-containing protein</fullName>
    </recommendedName>
</protein>
<dbReference type="PROSITE" id="PS00134">
    <property type="entry name" value="TRYPSIN_HIS"/>
    <property type="match status" value="1"/>
</dbReference>
<proteinExistence type="predicted"/>
<evidence type="ECO:0000313" key="5">
    <source>
        <dbReference type="Proteomes" id="UP001497623"/>
    </source>
</evidence>
<dbReference type="GO" id="GO:0004252">
    <property type="term" value="F:serine-type endopeptidase activity"/>
    <property type="evidence" value="ECO:0007669"/>
    <property type="project" value="InterPro"/>
</dbReference>
<evidence type="ECO:0000259" key="3">
    <source>
        <dbReference type="PROSITE" id="PS50240"/>
    </source>
</evidence>
<keyword evidence="1" id="KW-1015">Disulfide bond</keyword>